<comment type="subunit">
    <text evidence="3">Monomer.</text>
</comment>
<accession>A0A4V1IUW4</accession>
<evidence type="ECO:0000256" key="5">
    <source>
        <dbReference type="ARBA" id="ARBA00021214"/>
    </source>
</evidence>
<dbReference type="InterPro" id="IPR032466">
    <property type="entry name" value="Metal_Hydrolase"/>
</dbReference>
<comment type="similarity">
    <text evidence="2">Belongs to the metallo-dependent hydrolases superfamily. ACMSD family.</text>
</comment>
<proteinExistence type="inferred from homology"/>
<evidence type="ECO:0000259" key="12">
    <source>
        <dbReference type="Pfam" id="PF04909"/>
    </source>
</evidence>
<feature type="non-terminal residue" evidence="13">
    <location>
        <position position="326"/>
    </location>
</feature>
<keyword evidence="6" id="KW-0479">Metal-binding</keyword>
<keyword evidence="8" id="KW-0862">Zinc</keyword>
<keyword evidence="14" id="KW-1185">Reference proteome</keyword>
<organism evidence="13 14">
    <name type="scientific">Caulochytrium protostelioides</name>
    <dbReference type="NCBI Taxonomy" id="1555241"/>
    <lineage>
        <taxon>Eukaryota</taxon>
        <taxon>Fungi</taxon>
        <taxon>Fungi incertae sedis</taxon>
        <taxon>Chytridiomycota</taxon>
        <taxon>Chytridiomycota incertae sedis</taxon>
        <taxon>Chytridiomycetes</taxon>
        <taxon>Caulochytriales</taxon>
        <taxon>Caulochytriaceae</taxon>
        <taxon>Caulochytrium</taxon>
    </lineage>
</organism>
<evidence type="ECO:0000256" key="11">
    <source>
        <dbReference type="RuleBase" id="RU366045"/>
    </source>
</evidence>
<evidence type="ECO:0000256" key="7">
    <source>
        <dbReference type="ARBA" id="ARBA00022793"/>
    </source>
</evidence>
<dbReference type="STRING" id="1555241.A0A4V1IUW4"/>
<name>A0A4V1IUW4_9FUNG</name>
<dbReference type="GO" id="GO:0001760">
    <property type="term" value="F:aminocarboxymuconate-semialdehyde decarboxylase activity"/>
    <property type="evidence" value="ECO:0007669"/>
    <property type="project" value="UniProtKB-EC"/>
</dbReference>
<gene>
    <name evidence="13" type="ORF">CXG81DRAFT_7136</name>
</gene>
<dbReference type="EC" id="4.1.1.45" evidence="4"/>
<keyword evidence="9 11" id="KW-0456">Lyase</keyword>
<dbReference type="GO" id="GO:0046872">
    <property type="term" value="F:metal ion binding"/>
    <property type="evidence" value="ECO:0007669"/>
    <property type="project" value="UniProtKB-KW"/>
</dbReference>
<dbReference type="GO" id="GO:0016787">
    <property type="term" value="F:hydrolase activity"/>
    <property type="evidence" value="ECO:0007669"/>
    <property type="project" value="InterPro"/>
</dbReference>
<evidence type="ECO:0000256" key="10">
    <source>
        <dbReference type="ARBA" id="ARBA00031120"/>
    </source>
</evidence>
<evidence type="ECO:0000256" key="6">
    <source>
        <dbReference type="ARBA" id="ARBA00022723"/>
    </source>
</evidence>
<dbReference type="InterPro" id="IPR006680">
    <property type="entry name" value="Amidohydro-rel"/>
</dbReference>
<comment type="pathway">
    <text evidence="1">Secondary metabolite metabolism; quinolate metabolism.</text>
</comment>
<dbReference type="Gene3D" id="3.20.20.140">
    <property type="entry name" value="Metal-dependent hydrolases"/>
    <property type="match status" value="1"/>
</dbReference>
<dbReference type="SUPFAM" id="SSF51556">
    <property type="entry name" value="Metallo-dependent hydrolases"/>
    <property type="match status" value="1"/>
</dbReference>
<dbReference type="EMBL" id="ML014156">
    <property type="protein sequence ID" value="RKP01969.1"/>
    <property type="molecule type" value="Genomic_DNA"/>
</dbReference>
<dbReference type="InterPro" id="IPR032465">
    <property type="entry name" value="ACMSD"/>
</dbReference>
<dbReference type="PANTHER" id="PTHR21240">
    <property type="entry name" value="2-AMINO-3-CARBOXYLMUCONATE-6-SEMIALDEHYDE DECARBOXYLASE"/>
    <property type="match status" value="1"/>
</dbReference>
<protein>
    <recommendedName>
        <fullName evidence="5">2-amino-3-carboxymuconate-6-semialdehyde decarboxylase</fullName>
        <ecNumber evidence="4">4.1.1.45</ecNumber>
    </recommendedName>
    <alternativeName>
        <fullName evidence="10">Picolinate carboxylase</fullName>
    </alternativeName>
</protein>
<dbReference type="GO" id="GO:0005829">
    <property type="term" value="C:cytosol"/>
    <property type="evidence" value="ECO:0007669"/>
    <property type="project" value="TreeGrafter"/>
</dbReference>
<dbReference type="AlphaFoldDB" id="A0A4V1IUW4"/>
<dbReference type="Pfam" id="PF04909">
    <property type="entry name" value="Amidohydro_2"/>
    <property type="match status" value="1"/>
</dbReference>
<sequence>LKVDLHTHFLPPDLGDLRQFGFDPSWLRLELVHDADGTTPRHATLIQNGVPFRTLQPPCYDLAARLADFTRPAAAGRPAPVDVQVLSPLPLLYAYDAPAAHALALARHVNDAIAEACRAHPTRFLGLATVPLQDPAAAAAEVRRVAQQWGDVMRGVAVGTSVQGVGLDDRRFADAGVWDACVAADWCVFVHPWDMRGCKEGERYWTPWLVGMPLETTQTALHVLLSGLLERFPTLRMGFAHGGGALPYLLGRFDKGYACRPDLVAADAGGVRPSTWLARGRVWTDGLVHDPAALALLLRKIGPDRVMLGSDYPFPLGEGAPGEVLQ</sequence>
<dbReference type="Proteomes" id="UP000274922">
    <property type="component" value="Unassembled WGS sequence"/>
</dbReference>
<reference evidence="14" key="1">
    <citation type="journal article" date="2018" name="Nat. Microbiol.">
        <title>Leveraging single-cell genomics to expand the fungal tree of life.</title>
        <authorList>
            <person name="Ahrendt S.R."/>
            <person name="Quandt C.A."/>
            <person name="Ciobanu D."/>
            <person name="Clum A."/>
            <person name="Salamov A."/>
            <person name="Andreopoulos B."/>
            <person name="Cheng J.F."/>
            <person name="Woyke T."/>
            <person name="Pelin A."/>
            <person name="Henrissat B."/>
            <person name="Reynolds N.K."/>
            <person name="Benny G.L."/>
            <person name="Smith M.E."/>
            <person name="James T.Y."/>
            <person name="Grigoriev I.V."/>
        </authorList>
    </citation>
    <scope>NUCLEOTIDE SEQUENCE [LARGE SCALE GENOMIC DNA]</scope>
    <source>
        <strain evidence="14">ATCC 52028</strain>
    </source>
</reference>
<dbReference type="OrthoDB" id="191270at2759"/>
<evidence type="ECO:0000256" key="8">
    <source>
        <dbReference type="ARBA" id="ARBA00022833"/>
    </source>
</evidence>
<evidence type="ECO:0000256" key="3">
    <source>
        <dbReference type="ARBA" id="ARBA00011245"/>
    </source>
</evidence>
<keyword evidence="7 11" id="KW-0210">Decarboxylase</keyword>
<evidence type="ECO:0000256" key="1">
    <source>
        <dbReference type="ARBA" id="ARBA00005079"/>
    </source>
</evidence>
<dbReference type="PANTHER" id="PTHR21240:SF27">
    <property type="entry name" value="2-AMINO-3-CARBOXYMUCONATE-6-SEMIALDEHYDE DECARBOXYLASE"/>
    <property type="match status" value="1"/>
</dbReference>
<evidence type="ECO:0000256" key="4">
    <source>
        <dbReference type="ARBA" id="ARBA00012365"/>
    </source>
</evidence>
<evidence type="ECO:0000313" key="14">
    <source>
        <dbReference type="Proteomes" id="UP000274922"/>
    </source>
</evidence>
<dbReference type="GO" id="GO:0019748">
    <property type="term" value="P:secondary metabolic process"/>
    <property type="evidence" value="ECO:0007669"/>
    <property type="project" value="TreeGrafter"/>
</dbReference>
<feature type="non-terminal residue" evidence="13">
    <location>
        <position position="1"/>
    </location>
</feature>
<feature type="domain" description="Amidohydrolase-related" evidence="12">
    <location>
        <begin position="3"/>
        <end position="323"/>
    </location>
</feature>
<evidence type="ECO:0000256" key="2">
    <source>
        <dbReference type="ARBA" id="ARBA00005871"/>
    </source>
</evidence>
<evidence type="ECO:0000313" key="13">
    <source>
        <dbReference type="EMBL" id="RKP01969.1"/>
    </source>
</evidence>
<evidence type="ECO:0000256" key="9">
    <source>
        <dbReference type="ARBA" id="ARBA00023239"/>
    </source>
</evidence>